<keyword evidence="8 16" id="KW-0808">Transferase</keyword>
<comment type="cofactor">
    <cofactor evidence="2">
        <name>K(+)</name>
        <dbReference type="ChEBI" id="CHEBI:29103"/>
    </cofactor>
</comment>
<name>A0ABV9YWH1_9PSEU</name>
<feature type="binding site" evidence="16">
    <location>
        <position position="137"/>
    </location>
    <ligand>
        <name>ATP</name>
        <dbReference type="ChEBI" id="CHEBI:30616"/>
    </ligand>
</feature>
<comment type="catalytic activity">
    <reaction evidence="1 16">
        <text>(R)-pantothenate + ATP = (R)-4'-phosphopantothenate + ADP + H(+)</text>
        <dbReference type="Rhea" id="RHEA:16373"/>
        <dbReference type="ChEBI" id="CHEBI:10986"/>
        <dbReference type="ChEBI" id="CHEBI:15378"/>
        <dbReference type="ChEBI" id="CHEBI:29032"/>
        <dbReference type="ChEBI" id="CHEBI:30616"/>
        <dbReference type="ChEBI" id="CHEBI:456216"/>
        <dbReference type="EC" id="2.7.1.33"/>
    </reaction>
</comment>
<comment type="cofactor">
    <cofactor evidence="16">
        <name>NH4(+)</name>
        <dbReference type="ChEBI" id="CHEBI:28938"/>
    </cofactor>
    <cofactor evidence="16">
        <name>K(+)</name>
        <dbReference type="ChEBI" id="CHEBI:29103"/>
    </cofactor>
    <text evidence="16">A monovalent cation. Ammonium or potassium.</text>
</comment>
<keyword evidence="11 16" id="KW-0067">ATP-binding</keyword>
<evidence type="ECO:0000256" key="13">
    <source>
        <dbReference type="ARBA" id="ARBA00022993"/>
    </source>
</evidence>
<evidence type="ECO:0000256" key="5">
    <source>
        <dbReference type="ARBA" id="ARBA00011738"/>
    </source>
</evidence>
<comment type="function">
    <text evidence="16">Catalyzes the phosphorylation of pantothenate (Pan), the first step in CoA biosynthesis.</text>
</comment>
<dbReference type="Pfam" id="PF03309">
    <property type="entry name" value="Pan_kinase"/>
    <property type="match status" value="1"/>
</dbReference>
<feature type="region of interest" description="Disordered" evidence="17">
    <location>
        <begin position="271"/>
        <end position="296"/>
    </location>
</feature>
<evidence type="ECO:0000313" key="18">
    <source>
        <dbReference type="EMBL" id="MFC5065654.1"/>
    </source>
</evidence>
<evidence type="ECO:0000256" key="3">
    <source>
        <dbReference type="ARBA" id="ARBA00004496"/>
    </source>
</evidence>
<gene>
    <name evidence="16" type="primary">coaX</name>
    <name evidence="18" type="ORF">ACFPBZ_25795</name>
</gene>
<protein>
    <recommendedName>
        <fullName evidence="15 16">Type III pantothenate kinase</fullName>
        <ecNumber evidence="6 16">2.7.1.33</ecNumber>
    </recommendedName>
    <alternativeName>
        <fullName evidence="16">PanK-III</fullName>
    </alternativeName>
    <alternativeName>
        <fullName evidence="16">Pantothenic acid kinase</fullName>
    </alternativeName>
</protein>
<evidence type="ECO:0000256" key="1">
    <source>
        <dbReference type="ARBA" id="ARBA00001206"/>
    </source>
</evidence>
<comment type="pathway">
    <text evidence="4 16">Cofactor biosynthesis; coenzyme A biosynthesis; CoA from (R)-pantothenate: step 1/5.</text>
</comment>
<dbReference type="Gene3D" id="3.30.420.40">
    <property type="match status" value="2"/>
</dbReference>
<accession>A0ABV9YWH1</accession>
<dbReference type="SUPFAM" id="SSF53067">
    <property type="entry name" value="Actin-like ATPase domain"/>
    <property type="match status" value="2"/>
</dbReference>
<evidence type="ECO:0000256" key="7">
    <source>
        <dbReference type="ARBA" id="ARBA00022490"/>
    </source>
</evidence>
<dbReference type="PANTHER" id="PTHR34265:SF1">
    <property type="entry name" value="TYPE III PANTOTHENATE KINASE"/>
    <property type="match status" value="1"/>
</dbReference>
<evidence type="ECO:0000256" key="2">
    <source>
        <dbReference type="ARBA" id="ARBA00001958"/>
    </source>
</evidence>
<proteinExistence type="inferred from homology"/>
<keyword evidence="13 16" id="KW-0173">Coenzyme A biosynthesis</keyword>
<sequence length="296" mass="30450">MLLCIDVGNTQTALALYPSGSDDDAAVASRWDARIRTERRATADELALTVRGMLGPLLAEVDGVAALSTVPALLRELRGMLDKHFAGVEHVLVEPGVRTGVPLLVDNPKEVGADRVVQALAAHQRFGGPCVVVTFGTSTTVDAVSAAGEFLGGAIAAGVAVSADALAARAAGLRPVELVAPRSVLGRSTVEGMQVGLVLGAAAMVDGLARRLGAEIAAKDASGRGPVAVVACGGLAPVVAPECETVTHHVPDLTLQGLRLVFGRVRAAARAREDRRRTGQPAEGRPVEPGARKARR</sequence>
<dbReference type="NCBIfam" id="TIGR00671">
    <property type="entry name" value="baf"/>
    <property type="match status" value="1"/>
</dbReference>
<keyword evidence="7 16" id="KW-0963">Cytoplasm</keyword>
<evidence type="ECO:0000256" key="14">
    <source>
        <dbReference type="ARBA" id="ARBA00038036"/>
    </source>
</evidence>
<feature type="active site" description="Proton acceptor" evidence="16">
    <location>
        <position position="114"/>
    </location>
</feature>
<evidence type="ECO:0000256" key="6">
    <source>
        <dbReference type="ARBA" id="ARBA00012102"/>
    </source>
</evidence>
<feature type="binding site" evidence="16">
    <location>
        <position position="189"/>
    </location>
    <ligand>
        <name>substrate</name>
    </ligand>
</feature>
<evidence type="ECO:0000256" key="11">
    <source>
        <dbReference type="ARBA" id="ARBA00022840"/>
    </source>
</evidence>
<feature type="binding site" evidence="16">
    <location>
        <begin position="112"/>
        <end position="115"/>
    </location>
    <ligand>
        <name>substrate</name>
    </ligand>
</feature>
<dbReference type="HAMAP" id="MF_01274">
    <property type="entry name" value="Pantothen_kinase_3"/>
    <property type="match status" value="1"/>
</dbReference>
<dbReference type="Proteomes" id="UP001595947">
    <property type="component" value="Unassembled WGS sequence"/>
</dbReference>
<comment type="subcellular location">
    <subcellularLocation>
        <location evidence="3 16">Cytoplasm</location>
    </subcellularLocation>
</comment>
<evidence type="ECO:0000256" key="9">
    <source>
        <dbReference type="ARBA" id="ARBA00022741"/>
    </source>
</evidence>
<evidence type="ECO:0000256" key="10">
    <source>
        <dbReference type="ARBA" id="ARBA00022777"/>
    </source>
</evidence>
<dbReference type="PANTHER" id="PTHR34265">
    <property type="entry name" value="TYPE III PANTOTHENATE KINASE"/>
    <property type="match status" value="1"/>
</dbReference>
<evidence type="ECO:0000256" key="4">
    <source>
        <dbReference type="ARBA" id="ARBA00005225"/>
    </source>
</evidence>
<keyword evidence="19" id="KW-1185">Reference proteome</keyword>
<dbReference type="GO" id="GO:0004594">
    <property type="term" value="F:pantothenate kinase activity"/>
    <property type="evidence" value="ECO:0007669"/>
    <property type="project" value="UniProtKB-EC"/>
</dbReference>
<evidence type="ECO:0000256" key="8">
    <source>
        <dbReference type="ARBA" id="ARBA00022679"/>
    </source>
</evidence>
<keyword evidence="9 16" id="KW-0547">Nucleotide-binding</keyword>
<evidence type="ECO:0000313" key="19">
    <source>
        <dbReference type="Proteomes" id="UP001595947"/>
    </source>
</evidence>
<comment type="caution">
    <text evidence="16">Lacks conserved residue(s) required for the propagation of feature annotation.</text>
</comment>
<dbReference type="EC" id="2.7.1.33" evidence="6 16"/>
<dbReference type="RefSeq" id="WP_378038977.1">
    <property type="nucleotide sequence ID" value="NZ_JBHSIV010000042.1"/>
</dbReference>
<evidence type="ECO:0000256" key="17">
    <source>
        <dbReference type="SAM" id="MobiDB-lite"/>
    </source>
</evidence>
<keyword evidence="12 16" id="KW-0630">Potassium</keyword>
<evidence type="ECO:0000256" key="15">
    <source>
        <dbReference type="ARBA" id="ARBA00040883"/>
    </source>
</evidence>
<keyword evidence="10 16" id="KW-0418">Kinase</keyword>
<feature type="binding site" evidence="16">
    <location>
        <begin position="6"/>
        <end position="13"/>
    </location>
    <ligand>
        <name>ATP</name>
        <dbReference type="ChEBI" id="CHEBI:30616"/>
    </ligand>
</feature>
<dbReference type="EMBL" id="JBHSIV010000042">
    <property type="protein sequence ID" value="MFC5065654.1"/>
    <property type="molecule type" value="Genomic_DNA"/>
</dbReference>
<comment type="caution">
    <text evidence="18">The sequence shown here is derived from an EMBL/GenBank/DDBJ whole genome shotgun (WGS) entry which is preliminary data.</text>
</comment>
<dbReference type="CDD" id="cd24015">
    <property type="entry name" value="ASKHA_NBD_PanK-III"/>
    <property type="match status" value="1"/>
</dbReference>
<reference evidence="19" key="1">
    <citation type="journal article" date="2019" name="Int. J. Syst. Evol. Microbiol.">
        <title>The Global Catalogue of Microorganisms (GCM) 10K type strain sequencing project: providing services to taxonomists for standard genome sequencing and annotation.</title>
        <authorList>
            <consortium name="The Broad Institute Genomics Platform"/>
            <consortium name="The Broad Institute Genome Sequencing Center for Infectious Disease"/>
            <person name="Wu L."/>
            <person name="Ma J."/>
        </authorList>
    </citation>
    <scope>NUCLEOTIDE SEQUENCE [LARGE SCALE GENOMIC DNA]</scope>
    <source>
        <strain evidence="19">CGMCC 4.7093</strain>
    </source>
</reference>
<comment type="subunit">
    <text evidence="5 16">Homodimer.</text>
</comment>
<organism evidence="18 19">
    <name type="scientific">Actinomycetospora atypica</name>
    <dbReference type="NCBI Taxonomy" id="1290095"/>
    <lineage>
        <taxon>Bacteria</taxon>
        <taxon>Bacillati</taxon>
        <taxon>Actinomycetota</taxon>
        <taxon>Actinomycetes</taxon>
        <taxon>Pseudonocardiales</taxon>
        <taxon>Pseudonocardiaceae</taxon>
        <taxon>Actinomycetospora</taxon>
    </lineage>
</organism>
<comment type="similarity">
    <text evidence="14 16">Belongs to the type III pantothenate kinase family.</text>
</comment>
<evidence type="ECO:0000256" key="16">
    <source>
        <dbReference type="HAMAP-Rule" id="MF_01274"/>
    </source>
</evidence>
<dbReference type="InterPro" id="IPR004619">
    <property type="entry name" value="Type_III_PanK"/>
</dbReference>
<dbReference type="InterPro" id="IPR043129">
    <property type="entry name" value="ATPase_NBD"/>
</dbReference>
<evidence type="ECO:0000256" key="12">
    <source>
        <dbReference type="ARBA" id="ARBA00022958"/>
    </source>
</evidence>